<proteinExistence type="predicted"/>
<evidence type="ECO:0000313" key="3">
    <source>
        <dbReference type="Proteomes" id="UP000667802"/>
    </source>
</evidence>
<dbReference type="RefSeq" id="WP_208341182.1">
    <property type="nucleotide sequence ID" value="NZ_CAWQFN010000815.1"/>
</dbReference>
<dbReference type="AlphaFoldDB" id="A0AAP5MA89"/>
<keyword evidence="1" id="KW-1133">Transmembrane helix</keyword>
<dbReference type="EMBL" id="JAALHA020000004">
    <property type="protein sequence ID" value="MDR9895294.1"/>
    <property type="molecule type" value="Genomic_DNA"/>
</dbReference>
<organism evidence="2 3">
    <name type="scientific">Aetokthonos hydrillicola Thurmond2011</name>
    <dbReference type="NCBI Taxonomy" id="2712845"/>
    <lineage>
        <taxon>Bacteria</taxon>
        <taxon>Bacillati</taxon>
        <taxon>Cyanobacteriota</taxon>
        <taxon>Cyanophyceae</taxon>
        <taxon>Nostocales</taxon>
        <taxon>Hapalosiphonaceae</taxon>
        <taxon>Aetokthonos</taxon>
    </lineage>
</organism>
<keyword evidence="3" id="KW-1185">Reference proteome</keyword>
<keyword evidence="1" id="KW-0812">Transmembrane</keyword>
<name>A0AAP5MA89_9CYAN</name>
<feature type="transmembrane region" description="Helical" evidence="1">
    <location>
        <begin position="20"/>
        <end position="36"/>
    </location>
</feature>
<reference evidence="3" key="1">
    <citation type="journal article" date="2021" name="Science">
        <title>Hunting the eagle killer: A cyanobacterial neurotoxin causes vacuolar myelinopathy.</title>
        <authorList>
            <person name="Breinlinger S."/>
            <person name="Phillips T.J."/>
            <person name="Haram B.N."/>
            <person name="Mares J."/>
            <person name="Martinez Yerena J.A."/>
            <person name="Hrouzek P."/>
            <person name="Sobotka R."/>
            <person name="Henderson W.M."/>
            <person name="Schmieder P."/>
            <person name="Williams S.M."/>
            <person name="Lauderdale J.D."/>
            <person name="Wilde H.D."/>
            <person name="Gerrin W."/>
            <person name="Kust A."/>
            <person name="Washington J.W."/>
            <person name="Wagner C."/>
            <person name="Geier B."/>
            <person name="Liebeke M."/>
            <person name="Enke H."/>
            <person name="Niedermeyer T.H.J."/>
            <person name="Wilde S.B."/>
        </authorList>
    </citation>
    <scope>NUCLEOTIDE SEQUENCE [LARGE SCALE GENOMIC DNA]</scope>
    <source>
        <strain evidence="3">Thurmond2011</strain>
    </source>
</reference>
<keyword evidence="1" id="KW-0472">Membrane</keyword>
<evidence type="ECO:0000313" key="2">
    <source>
        <dbReference type="EMBL" id="MDR9895294.1"/>
    </source>
</evidence>
<sequence>MKTHVREGNSLLLKFVFKGLKYFLLALVGFAIAYVISSSLGVPSISTQILSLLTNWVFPIGVILLGLIGIAIILESLR</sequence>
<accession>A0AAP5MA89</accession>
<gene>
    <name evidence="2" type="ORF">G7B40_012055</name>
</gene>
<evidence type="ECO:0000256" key="1">
    <source>
        <dbReference type="SAM" id="Phobius"/>
    </source>
</evidence>
<dbReference type="Proteomes" id="UP000667802">
    <property type="component" value="Unassembled WGS sequence"/>
</dbReference>
<protein>
    <submittedName>
        <fullName evidence="2">Uncharacterized protein</fullName>
    </submittedName>
</protein>
<feature type="transmembrane region" description="Helical" evidence="1">
    <location>
        <begin position="56"/>
        <end position="74"/>
    </location>
</feature>
<comment type="caution">
    <text evidence="2">The sequence shown here is derived from an EMBL/GenBank/DDBJ whole genome shotgun (WGS) entry which is preliminary data.</text>
</comment>